<organism evidence="2 3">
    <name type="scientific">Cryobacterium shii</name>
    <dbReference type="NCBI Taxonomy" id="1259235"/>
    <lineage>
        <taxon>Bacteria</taxon>
        <taxon>Bacillati</taxon>
        <taxon>Actinomycetota</taxon>
        <taxon>Actinomycetes</taxon>
        <taxon>Micrococcales</taxon>
        <taxon>Microbacteriaceae</taxon>
        <taxon>Cryobacterium</taxon>
    </lineage>
</organism>
<comment type="caution">
    <text evidence="2">The sequence shown here is derived from an EMBL/GenBank/DDBJ whole genome shotgun (WGS) entry which is preliminary data.</text>
</comment>
<evidence type="ECO:0000313" key="3">
    <source>
        <dbReference type="Proteomes" id="UP000297403"/>
    </source>
</evidence>
<accession>A0AAQ2C6R6</accession>
<feature type="transmembrane region" description="Helical" evidence="1">
    <location>
        <begin position="280"/>
        <end position="306"/>
    </location>
</feature>
<protein>
    <submittedName>
        <fullName evidence="2">Uncharacterized protein</fullName>
    </submittedName>
</protein>
<name>A0AAQ2C6R6_9MICO</name>
<evidence type="ECO:0000313" key="2">
    <source>
        <dbReference type="EMBL" id="TFC48920.1"/>
    </source>
</evidence>
<sequence length="356" mass="37045">MTMRLRSVVSEALRNVGTRSSRPLLSFALFAIVVGALALFDLFGIKAILSESRAFLNSGAAISIISAPGEIDGAACDNLNSLSGVNAAGAIAESVPIRFLALPSSAVPVKRVSPGFVELLATRSDSSVAGLYLSSELARALAVNVGDPVQTAPGTASVAGVYDYPDDGRAPGLGWAVLVVEPAAGMFDACWESVPNAVSTGGDYLLTTVSENPTESPTFGQLNTTLGKKFDARHEFINRPSSMVVVAAGAFGLMLGFGSKRVRRLELASALHVGVTKSALVVQVVIEEAVWLVAANAVVLGAAGWVIQSELDVDALVVFANGLRTAFSATACVFIGAAASVFMTQEKDLFRYFKAR</sequence>
<dbReference type="EMBL" id="SOFY01000031">
    <property type="protein sequence ID" value="TFC48920.1"/>
    <property type="molecule type" value="Genomic_DNA"/>
</dbReference>
<gene>
    <name evidence="2" type="ORF">E3O49_06840</name>
</gene>
<keyword evidence="3" id="KW-1185">Reference proteome</keyword>
<feature type="transmembrane region" description="Helical" evidence="1">
    <location>
        <begin position="24"/>
        <end position="45"/>
    </location>
</feature>
<evidence type="ECO:0000256" key="1">
    <source>
        <dbReference type="SAM" id="Phobius"/>
    </source>
</evidence>
<keyword evidence="1" id="KW-0472">Membrane</keyword>
<dbReference type="RefSeq" id="WP_134451232.1">
    <property type="nucleotide sequence ID" value="NZ_SOFY01000031.1"/>
</dbReference>
<reference evidence="2 3" key="1">
    <citation type="submission" date="2019-03" db="EMBL/GenBank/DDBJ databases">
        <title>Genomics of glacier-inhabiting Cryobacterium strains.</title>
        <authorList>
            <person name="Liu Q."/>
            <person name="Xin Y.-H."/>
        </authorList>
    </citation>
    <scope>NUCLEOTIDE SEQUENCE [LARGE SCALE GENOMIC DNA]</scope>
    <source>
        <strain evidence="3">TMT1-22</strain>
    </source>
</reference>
<keyword evidence="1" id="KW-1133">Transmembrane helix</keyword>
<dbReference type="Proteomes" id="UP000297403">
    <property type="component" value="Unassembled WGS sequence"/>
</dbReference>
<feature type="transmembrane region" description="Helical" evidence="1">
    <location>
        <begin position="326"/>
        <end position="344"/>
    </location>
</feature>
<proteinExistence type="predicted"/>
<dbReference type="AlphaFoldDB" id="A0AAQ2C6R6"/>
<feature type="transmembrane region" description="Helical" evidence="1">
    <location>
        <begin position="241"/>
        <end position="259"/>
    </location>
</feature>
<keyword evidence="1" id="KW-0812">Transmembrane</keyword>